<sequence>MGRRPCQRLRGALISRRAIAQRLNAYHLEDLLKQRADAFAPSGQPCPVSQISEPQDAAAIRATELTITASPLWETHIEALLDQKRPFPAAGRDATEVPKLDAGAMHSTTPASP</sequence>
<evidence type="ECO:0000313" key="3">
    <source>
        <dbReference type="Proteomes" id="UP000566819"/>
    </source>
</evidence>
<proteinExistence type="predicted"/>
<dbReference type="EMBL" id="JAAMPI010000022">
    <property type="protein sequence ID" value="KAF4637467.1"/>
    <property type="molecule type" value="Genomic_DNA"/>
</dbReference>
<comment type="caution">
    <text evidence="2">The sequence shown here is derived from an EMBL/GenBank/DDBJ whole genome shotgun (WGS) entry which is preliminary data.</text>
</comment>
<gene>
    <name evidence="2" type="ORF">G7Y89_g618</name>
</gene>
<feature type="region of interest" description="Disordered" evidence="1">
    <location>
        <begin position="84"/>
        <end position="113"/>
    </location>
</feature>
<reference evidence="2 3" key="1">
    <citation type="submission" date="2020-03" db="EMBL/GenBank/DDBJ databases">
        <title>Draft Genome Sequence of Cudoniella acicularis.</title>
        <authorList>
            <person name="Buettner E."/>
            <person name="Kellner H."/>
        </authorList>
    </citation>
    <scope>NUCLEOTIDE SEQUENCE [LARGE SCALE GENOMIC DNA]</scope>
    <source>
        <strain evidence="2 3">DSM 108380</strain>
    </source>
</reference>
<dbReference type="Proteomes" id="UP000566819">
    <property type="component" value="Unassembled WGS sequence"/>
</dbReference>
<organism evidence="2 3">
    <name type="scientific">Cudoniella acicularis</name>
    <dbReference type="NCBI Taxonomy" id="354080"/>
    <lineage>
        <taxon>Eukaryota</taxon>
        <taxon>Fungi</taxon>
        <taxon>Dikarya</taxon>
        <taxon>Ascomycota</taxon>
        <taxon>Pezizomycotina</taxon>
        <taxon>Leotiomycetes</taxon>
        <taxon>Helotiales</taxon>
        <taxon>Tricladiaceae</taxon>
        <taxon>Cudoniella</taxon>
    </lineage>
</organism>
<protein>
    <submittedName>
        <fullName evidence="2">Uncharacterized protein</fullName>
    </submittedName>
</protein>
<dbReference type="AlphaFoldDB" id="A0A8H4W858"/>
<keyword evidence="3" id="KW-1185">Reference proteome</keyword>
<evidence type="ECO:0000313" key="2">
    <source>
        <dbReference type="EMBL" id="KAF4637467.1"/>
    </source>
</evidence>
<accession>A0A8H4W858</accession>
<evidence type="ECO:0000256" key="1">
    <source>
        <dbReference type="SAM" id="MobiDB-lite"/>
    </source>
</evidence>
<name>A0A8H4W858_9HELO</name>